<dbReference type="InterPro" id="IPR036663">
    <property type="entry name" value="Fumarylacetoacetase_C_sf"/>
</dbReference>
<dbReference type="KEGG" id="rei:IE4771_CH02023"/>
<feature type="domain" description="Fumarylacetoacetase-like C-terminal" evidence="2">
    <location>
        <begin position="74"/>
        <end position="255"/>
    </location>
</feature>
<dbReference type="OrthoDB" id="9792137at2"/>
<proteinExistence type="predicted"/>
<dbReference type="NCBIfam" id="TIGR02312">
    <property type="entry name" value="HpaH"/>
    <property type="match status" value="1"/>
</dbReference>
<dbReference type="Pfam" id="PF01557">
    <property type="entry name" value="FAA_hydrolase"/>
    <property type="match status" value="1"/>
</dbReference>
<dbReference type="InterPro" id="IPR050772">
    <property type="entry name" value="Hydratase-Decarb/MhpD_sf"/>
</dbReference>
<dbReference type="InterPro" id="IPR011234">
    <property type="entry name" value="Fumarylacetoacetase-like_C"/>
</dbReference>
<dbReference type="InterPro" id="IPR012690">
    <property type="entry name" value="HpcG"/>
</dbReference>
<dbReference type="GO" id="GO:0005737">
    <property type="term" value="C:cytoplasm"/>
    <property type="evidence" value="ECO:0007669"/>
    <property type="project" value="TreeGrafter"/>
</dbReference>
<dbReference type="HOGENOM" id="CLU_060136_3_0_5"/>
<dbReference type="SUPFAM" id="SSF56529">
    <property type="entry name" value="FAH"/>
    <property type="match status" value="1"/>
</dbReference>
<dbReference type="PANTHER" id="PTHR30143:SF0">
    <property type="entry name" value="2-KETO-4-PENTENOATE HYDRATASE"/>
    <property type="match status" value="1"/>
</dbReference>
<name>A0A060I5G5_RHIET</name>
<gene>
    <name evidence="3" type="ORF">IE4771_CH02023</name>
</gene>
<accession>A0A060I5G5</accession>
<organism evidence="3 4">
    <name type="scientific">Rhizobium etli bv. mimosae str. IE4771</name>
    <dbReference type="NCBI Taxonomy" id="1432050"/>
    <lineage>
        <taxon>Bacteria</taxon>
        <taxon>Pseudomonadati</taxon>
        <taxon>Pseudomonadota</taxon>
        <taxon>Alphaproteobacteria</taxon>
        <taxon>Hyphomicrobiales</taxon>
        <taxon>Rhizobiaceae</taxon>
        <taxon>Rhizobium/Agrobacterium group</taxon>
        <taxon>Rhizobium</taxon>
    </lineage>
</organism>
<dbReference type="PANTHER" id="PTHR30143">
    <property type="entry name" value="ACID HYDRATASE"/>
    <property type="match status" value="1"/>
</dbReference>
<evidence type="ECO:0000313" key="4">
    <source>
        <dbReference type="Proteomes" id="UP000027180"/>
    </source>
</evidence>
<dbReference type="Gene3D" id="3.90.850.10">
    <property type="entry name" value="Fumarylacetoacetase-like, C-terminal domain"/>
    <property type="match status" value="1"/>
</dbReference>
<dbReference type="RefSeq" id="WP_038688638.1">
    <property type="nucleotide sequence ID" value="NZ_CP006986.1"/>
</dbReference>
<evidence type="ECO:0000256" key="1">
    <source>
        <dbReference type="ARBA" id="ARBA00023239"/>
    </source>
</evidence>
<protein>
    <submittedName>
        <fullName evidence="3">2-oxo-hepta-3-ene-1,7-dioic acid hydratase protein</fullName>
    </submittedName>
</protein>
<dbReference type="Proteomes" id="UP000027180">
    <property type="component" value="Chromosome"/>
</dbReference>
<keyword evidence="1" id="KW-0456">Lyase</keyword>
<evidence type="ECO:0000313" key="3">
    <source>
        <dbReference type="EMBL" id="AIC27135.1"/>
    </source>
</evidence>
<evidence type="ECO:0000259" key="2">
    <source>
        <dbReference type="Pfam" id="PF01557"/>
    </source>
</evidence>
<reference evidence="3 4" key="1">
    <citation type="submission" date="2013-12" db="EMBL/GenBank/DDBJ databases">
        <title>Complete genome sequence of Rhizobium etli bv. mimosae IE4771.</title>
        <authorList>
            <person name="Bustos P."/>
            <person name="Santamaria R.I."/>
            <person name="Lozano L."/>
            <person name="Ormeno-Orrillo E."/>
            <person name="Rogel M.A."/>
            <person name="Romero D."/>
            <person name="Cevallos M.A."/>
            <person name="Martinez-Romero E."/>
            <person name="Gonzalez V."/>
        </authorList>
    </citation>
    <scope>NUCLEOTIDE SEQUENCE [LARGE SCALE GENOMIC DNA]</scope>
    <source>
        <strain evidence="3 4">IE4771</strain>
    </source>
</reference>
<dbReference type="EMBL" id="CP006986">
    <property type="protein sequence ID" value="AIC27135.1"/>
    <property type="molecule type" value="Genomic_DNA"/>
</dbReference>
<dbReference type="AlphaFoldDB" id="A0A060I5G5"/>
<sequence length="260" mass="28024">MITEKERQKAADALLRAEVERKPIIQPSKTYPNLELEDAYNIQALWAQARVAKGARIVGHKIGLTSRAMQMASKMTEPDYGVILDDALFNDGAQIKADLFIKPRLEVELAFVMGEDLEGPSTRIYDVMRATEFVVPALEIIDYRTEVPRAITDTIADNAAFGAIVVGGRIVRPMDIDVRWVGATLSKNGIIEESGVSAAIMGHPAAGIAWLVNKLHAVGGGLKKGQIVLAGSFTRPVDIAKGDVIQADYGPVGSIGVSFV</sequence>
<dbReference type="GO" id="GO:0008684">
    <property type="term" value="F:2-oxopent-4-enoate hydratase activity"/>
    <property type="evidence" value="ECO:0007669"/>
    <property type="project" value="TreeGrafter"/>
</dbReference>
<dbReference type="GO" id="GO:0018817">
    <property type="term" value="F:2-oxo-hept-3-ene-1,7-dioate hydratase activity"/>
    <property type="evidence" value="ECO:0007669"/>
    <property type="project" value="InterPro"/>
</dbReference>